<dbReference type="GO" id="GO:0000976">
    <property type="term" value="F:transcription cis-regulatory region binding"/>
    <property type="evidence" value="ECO:0007669"/>
    <property type="project" value="TreeGrafter"/>
</dbReference>
<keyword evidence="3" id="KW-0805">Transcription regulation</keyword>
<dbReference type="RefSeq" id="WP_294896873.1">
    <property type="nucleotide sequence ID" value="NZ_DLUI01000096.1"/>
</dbReference>
<dbReference type="InterPro" id="IPR039420">
    <property type="entry name" value="WalR-like"/>
</dbReference>
<evidence type="ECO:0000256" key="1">
    <source>
        <dbReference type="ARBA" id="ARBA00022553"/>
    </source>
</evidence>
<dbReference type="InterPro" id="IPR001867">
    <property type="entry name" value="OmpR/PhoB-type_DNA-bd"/>
</dbReference>
<dbReference type="GO" id="GO:0005829">
    <property type="term" value="C:cytosol"/>
    <property type="evidence" value="ECO:0007669"/>
    <property type="project" value="TreeGrafter"/>
</dbReference>
<dbReference type="CDD" id="cd00383">
    <property type="entry name" value="trans_reg_C"/>
    <property type="match status" value="1"/>
</dbReference>
<dbReference type="InterPro" id="IPR011006">
    <property type="entry name" value="CheY-like_superfamily"/>
</dbReference>
<keyword evidence="5" id="KW-0804">Transcription</keyword>
<evidence type="ECO:0000256" key="4">
    <source>
        <dbReference type="ARBA" id="ARBA00023125"/>
    </source>
</evidence>
<feature type="DNA-binding region" description="OmpR/PhoB-type" evidence="7">
    <location>
        <begin position="124"/>
        <end position="217"/>
    </location>
</feature>
<dbReference type="PANTHER" id="PTHR48111">
    <property type="entry name" value="REGULATOR OF RPOS"/>
    <property type="match status" value="1"/>
</dbReference>
<reference evidence="10 11" key="1">
    <citation type="journal article" date="2017" name="Front. Microbiol.">
        <title>Comparative Genomic Analysis of the Class Epsilonproteobacteria and Proposed Reclassification to Epsilonbacteraeota (phyl. nov.).</title>
        <authorList>
            <person name="Waite D.W."/>
            <person name="Vanwonterghem I."/>
            <person name="Rinke C."/>
            <person name="Parks D.H."/>
            <person name="Zhang Y."/>
            <person name="Takai K."/>
            <person name="Sievert S.M."/>
            <person name="Simon J."/>
            <person name="Campbell B.J."/>
            <person name="Hanson T.E."/>
            <person name="Woyke T."/>
            <person name="Klotz M.G."/>
            <person name="Hugenholtz P."/>
        </authorList>
    </citation>
    <scope>NUCLEOTIDE SEQUENCE [LARGE SCALE GENOMIC DNA]</scope>
    <source>
        <strain evidence="10">UBA12443</strain>
    </source>
</reference>
<comment type="caution">
    <text evidence="10">The sequence shown here is derived from an EMBL/GenBank/DDBJ whole genome shotgun (WGS) entry which is preliminary data.</text>
</comment>
<feature type="domain" description="OmpR/PhoB-type" evidence="9">
    <location>
        <begin position="124"/>
        <end position="217"/>
    </location>
</feature>
<name>A0A2D3WNR8_9BACT</name>
<dbReference type="AlphaFoldDB" id="A0A2D3WNR8"/>
<accession>A0A2D3WNR8</accession>
<evidence type="ECO:0000256" key="5">
    <source>
        <dbReference type="ARBA" id="ARBA00023163"/>
    </source>
</evidence>
<organism evidence="10 11">
    <name type="scientific">Sulfuricurvum kujiense</name>
    <dbReference type="NCBI Taxonomy" id="148813"/>
    <lineage>
        <taxon>Bacteria</taxon>
        <taxon>Pseudomonadati</taxon>
        <taxon>Campylobacterota</taxon>
        <taxon>Epsilonproteobacteria</taxon>
        <taxon>Campylobacterales</taxon>
        <taxon>Sulfurimonadaceae</taxon>
        <taxon>Sulfuricurvum</taxon>
    </lineage>
</organism>
<dbReference type="GO" id="GO:0006355">
    <property type="term" value="P:regulation of DNA-templated transcription"/>
    <property type="evidence" value="ECO:0007669"/>
    <property type="project" value="InterPro"/>
</dbReference>
<dbReference type="CDD" id="cd17574">
    <property type="entry name" value="REC_OmpR"/>
    <property type="match status" value="1"/>
</dbReference>
<evidence type="ECO:0000256" key="3">
    <source>
        <dbReference type="ARBA" id="ARBA00023015"/>
    </source>
</evidence>
<evidence type="ECO:0000313" key="10">
    <source>
        <dbReference type="EMBL" id="DAB38293.1"/>
    </source>
</evidence>
<dbReference type="InterPro" id="IPR036388">
    <property type="entry name" value="WH-like_DNA-bd_sf"/>
</dbReference>
<dbReference type="Pfam" id="PF00072">
    <property type="entry name" value="Response_reg"/>
    <property type="match status" value="1"/>
</dbReference>
<proteinExistence type="predicted"/>
<dbReference type="GO" id="GO:0000156">
    <property type="term" value="F:phosphorelay response regulator activity"/>
    <property type="evidence" value="ECO:0007669"/>
    <property type="project" value="TreeGrafter"/>
</dbReference>
<keyword evidence="1 6" id="KW-0597">Phosphoprotein</keyword>
<dbReference type="SMART" id="SM00448">
    <property type="entry name" value="REC"/>
    <property type="match status" value="1"/>
</dbReference>
<evidence type="ECO:0000256" key="7">
    <source>
        <dbReference type="PROSITE-ProRule" id="PRU01091"/>
    </source>
</evidence>
<dbReference type="Gene3D" id="1.10.10.10">
    <property type="entry name" value="Winged helix-like DNA-binding domain superfamily/Winged helix DNA-binding domain"/>
    <property type="match status" value="1"/>
</dbReference>
<feature type="domain" description="Response regulatory" evidence="8">
    <location>
        <begin position="2"/>
        <end position="116"/>
    </location>
</feature>
<dbReference type="Proteomes" id="UP000228859">
    <property type="component" value="Unassembled WGS sequence"/>
</dbReference>
<dbReference type="SUPFAM" id="SSF52172">
    <property type="entry name" value="CheY-like"/>
    <property type="match status" value="1"/>
</dbReference>
<dbReference type="Gene3D" id="3.40.50.2300">
    <property type="match status" value="1"/>
</dbReference>
<dbReference type="SMART" id="SM00862">
    <property type="entry name" value="Trans_reg_C"/>
    <property type="match status" value="1"/>
</dbReference>
<sequence length="217" mass="25416">MKVLLLEDEYMLRVSITEFLEELGFEVFGFSNGERAFDAIYETHFDLYLLDVNVPGMNGFELLRTLRKEGNKIPAIFLTSMVNVSDLQEGYKSGCCDYIRKPFDLTELQIRIMHAMKSFYHEGENRIDFGEGLIYDTENFMLMHNDHNIALSKTEKEIFTVLLKHTNQVVSVEMFQDEIWGEYVDPANIRVQINNLRKKLPIEIIQNRRGLGYIIER</sequence>
<evidence type="ECO:0000259" key="8">
    <source>
        <dbReference type="PROSITE" id="PS50110"/>
    </source>
</evidence>
<keyword evidence="4 7" id="KW-0238">DNA-binding</keyword>
<evidence type="ECO:0000313" key="11">
    <source>
        <dbReference type="Proteomes" id="UP000228859"/>
    </source>
</evidence>
<evidence type="ECO:0000256" key="6">
    <source>
        <dbReference type="PROSITE-ProRule" id="PRU00169"/>
    </source>
</evidence>
<dbReference type="PANTHER" id="PTHR48111:SF21">
    <property type="entry name" value="DNA-BINDING DUAL MASTER TRANSCRIPTIONAL REGULATOR RPAA"/>
    <property type="match status" value="1"/>
</dbReference>
<dbReference type="GO" id="GO:0032993">
    <property type="term" value="C:protein-DNA complex"/>
    <property type="evidence" value="ECO:0007669"/>
    <property type="project" value="TreeGrafter"/>
</dbReference>
<feature type="modified residue" description="4-aspartylphosphate" evidence="6">
    <location>
        <position position="51"/>
    </location>
</feature>
<dbReference type="Pfam" id="PF00486">
    <property type="entry name" value="Trans_reg_C"/>
    <property type="match status" value="1"/>
</dbReference>
<dbReference type="PROSITE" id="PS50110">
    <property type="entry name" value="RESPONSE_REGULATORY"/>
    <property type="match status" value="1"/>
</dbReference>
<dbReference type="EMBL" id="DLUI01000096">
    <property type="protein sequence ID" value="DAB38293.1"/>
    <property type="molecule type" value="Genomic_DNA"/>
</dbReference>
<gene>
    <name evidence="10" type="ORF">CFH83_06680</name>
</gene>
<protein>
    <submittedName>
        <fullName evidence="10">Two-component system response regulator</fullName>
    </submittedName>
</protein>
<dbReference type="InterPro" id="IPR001789">
    <property type="entry name" value="Sig_transdc_resp-reg_receiver"/>
</dbReference>
<evidence type="ECO:0000256" key="2">
    <source>
        <dbReference type="ARBA" id="ARBA00023012"/>
    </source>
</evidence>
<keyword evidence="2" id="KW-0902">Two-component regulatory system</keyword>
<dbReference type="PROSITE" id="PS51755">
    <property type="entry name" value="OMPR_PHOB"/>
    <property type="match status" value="1"/>
</dbReference>
<evidence type="ECO:0000259" key="9">
    <source>
        <dbReference type="PROSITE" id="PS51755"/>
    </source>
</evidence>